<feature type="region of interest" description="Disordered" evidence="1">
    <location>
        <begin position="42"/>
        <end position="81"/>
    </location>
</feature>
<evidence type="ECO:0000256" key="2">
    <source>
        <dbReference type="SAM" id="Phobius"/>
    </source>
</evidence>
<keyword evidence="2" id="KW-0812">Transmembrane</keyword>
<feature type="transmembrane region" description="Helical" evidence="2">
    <location>
        <begin position="567"/>
        <end position="592"/>
    </location>
</feature>
<organism evidence="3 4">
    <name type="scientific">Canariomyces notabilis</name>
    <dbReference type="NCBI Taxonomy" id="2074819"/>
    <lineage>
        <taxon>Eukaryota</taxon>
        <taxon>Fungi</taxon>
        <taxon>Dikarya</taxon>
        <taxon>Ascomycota</taxon>
        <taxon>Pezizomycotina</taxon>
        <taxon>Sordariomycetes</taxon>
        <taxon>Sordariomycetidae</taxon>
        <taxon>Sordariales</taxon>
        <taxon>Chaetomiaceae</taxon>
        <taxon>Canariomyces</taxon>
    </lineage>
</organism>
<feature type="region of interest" description="Disordered" evidence="1">
    <location>
        <begin position="1"/>
        <end position="20"/>
    </location>
</feature>
<dbReference type="EMBL" id="MU853354">
    <property type="protein sequence ID" value="KAK4109708.1"/>
    <property type="molecule type" value="Genomic_DNA"/>
</dbReference>
<feature type="transmembrane region" description="Helical" evidence="2">
    <location>
        <begin position="208"/>
        <end position="228"/>
    </location>
</feature>
<keyword evidence="2" id="KW-1133">Transmembrane helix</keyword>
<dbReference type="GeneID" id="89933342"/>
<dbReference type="RefSeq" id="XP_064667278.1">
    <property type="nucleotide sequence ID" value="XM_064809219.1"/>
</dbReference>
<feature type="transmembrane region" description="Helical" evidence="2">
    <location>
        <begin position="168"/>
        <end position="188"/>
    </location>
</feature>
<evidence type="ECO:0000256" key="1">
    <source>
        <dbReference type="SAM" id="MobiDB-lite"/>
    </source>
</evidence>
<gene>
    <name evidence="3" type="ORF">N656DRAFT_316292</name>
</gene>
<comment type="caution">
    <text evidence="3">The sequence shown here is derived from an EMBL/GenBank/DDBJ whole genome shotgun (WGS) entry which is preliminary data.</text>
</comment>
<reference evidence="3" key="1">
    <citation type="journal article" date="2023" name="Mol. Phylogenet. Evol.">
        <title>Genome-scale phylogeny and comparative genomics of the fungal order Sordariales.</title>
        <authorList>
            <person name="Hensen N."/>
            <person name="Bonometti L."/>
            <person name="Westerberg I."/>
            <person name="Brannstrom I.O."/>
            <person name="Guillou S."/>
            <person name="Cros-Aarteil S."/>
            <person name="Calhoun S."/>
            <person name="Haridas S."/>
            <person name="Kuo A."/>
            <person name="Mondo S."/>
            <person name="Pangilinan J."/>
            <person name="Riley R."/>
            <person name="LaButti K."/>
            <person name="Andreopoulos B."/>
            <person name="Lipzen A."/>
            <person name="Chen C."/>
            <person name="Yan M."/>
            <person name="Daum C."/>
            <person name="Ng V."/>
            <person name="Clum A."/>
            <person name="Steindorff A."/>
            <person name="Ohm R.A."/>
            <person name="Martin F."/>
            <person name="Silar P."/>
            <person name="Natvig D.O."/>
            <person name="Lalanne C."/>
            <person name="Gautier V."/>
            <person name="Ament-Velasquez S.L."/>
            <person name="Kruys A."/>
            <person name="Hutchinson M.I."/>
            <person name="Powell A.J."/>
            <person name="Barry K."/>
            <person name="Miller A.N."/>
            <person name="Grigoriev I.V."/>
            <person name="Debuchy R."/>
            <person name="Gladieux P."/>
            <person name="Hiltunen Thoren M."/>
            <person name="Johannesson H."/>
        </authorList>
    </citation>
    <scope>NUCLEOTIDE SEQUENCE</scope>
    <source>
        <strain evidence="3">CBS 508.74</strain>
    </source>
</reference>
<evidence type="ECO:0000313" key="3">
    <source>
        <dbReference type="EMBL" id="KAK4109708.1"/>
    </source>
</evidence>
<dbReference type="AlphaFoldDB" id="A0AAN6T9F5"/>
<reference evidence="3" key="2">
    <citation type="submission" date="2023-05" db="EMBL/GenBank/DDBJ databases">
        <authorList>
            <consortium name="Lawrence Berkeley National Laboratory"/>
            <person name="Steindorff A."/>
            <person name="Hensen N."/>
            <person name="Bonometti L."/>
            <person name="Westerberg I."/>
            <person name="Brannstrom I.O."/>
            <person name="Guillou S."/>
            <person name="Cros-Aarteil S."/>
            <person name="Calhoun S."/>
            <person name="Haridas S."/>
            <person name="Kuo A."/>
            <person name="Mondo S."/>
            <person name="Pangilinan J."/>
            <person name="Riley R."/>
            <person name="Labutti K."/>
            <person name="Andreopoulos B."/>
            <person name="Lipzen A."/>
            <person name="Chen C."/>
            <person name="Yanf M."/>
            <person name="Daum C."/>
            <person name="Ng V."/>
            <person name="Clum A."/>
            <person name="Ohm R."/>
            <person name="Martin F."/>
            <person name="Silar P."/>
            <person name="Natvig D."/>
            <person name="Lalanne C."/>
            <person name="Gautier V."/>
            <person name="Ament-Velasquez S.L."/>
            <person name="Kruys A."/>
            <person name="Hutchinson M.I."/>
            <person name="Powell A.J."/>
            <person name="Barry K."/>
            <person name="Miller A.N."/>
            <person name="Grigoriev I.V."/>
            <person name="Debuchy R."/>
            <person name="Gladieux P."/>
            <person name="Thoren M.H."/>
            <person name="Johannesson H."/>
        </authorList>
    </citation>
    <scope>NUCLEOTIDE SEQUENCE</scope>
    <source>
        <strain evidence="3">CBS 508.74</strain>
    </source>
</reference>
<feature type="transmembrane region" description="Helical" evidence="2">
    <location>
        <begin position="139"/>
        <end position="159"/>
    </location>
</feature>
<protein>
    <submittedName>
        <fullName evidence="3">Uncharacterized protein</fullName>
    </submittedName>
</protein>
<accession>A0AAN6T9F5</accession>
<keyword evidence="2" id="KW-0472">Membrane</keyword>
<name>A0AAN6T9F5_9PEZI</name>
<keyword evidence="4" id="KW-1185">Reference proteome</keyword>
<sequence length="712" mass="78171">MEAQKPRGALRKGSSGASITYELHQTSHTIRMESTAFLNQNFPGDLELGLRDPRQQPTQGSPEPEPGPPGPSHSSDPIDVPSNIANRQCSVKTRARALSSILLLFGVTALLTILYLVYVHQALLAADPRIPDALMEARTANWILSICSTIFASLVAYLLGDVLNHARWLLAARVEGIPLALFAVMGSATEWHASAFISLGNWKSPATWAFGIVRLGLPLATIYYGAILKFNADFEYIFRENGPPVQVYAGLAPMDPRVLSLGPLRPSRIAMYFQAFTQVLLSYEQYTVGMPAPNCDGVCRSFLIPGGLETARALNGSLLNSTLLEGGLFQDHEAIGIHNAPGFLLAYKPLPPTSDFDRNHECTVYGHGFNDAIQICTRPAPPSLEVGWAPCPTRLSDRKRCFNDTSWTRAPIRTKLSMSAYKQYSTTSYRRKDLHILDVTLTSEPQAVPLNESDYQLLWRRMLVPTDQANSLDRSMIDSVTFSLAWLQRLYDDEFPDDANTPMEHLENFLAIPLQFMVTAIQFANSTIQEQSGDPDGFGSLQFPLPADMLTTAVGVRIMERLKGQTWVVCLFTVTAVLAVLFIGALLVWMVFFQRYRPAAITGVPDMDIAEKFRCCIRSGGPEGTGLAGPNAGTGKKSWWQKVPMLAGLVARLRKGAMLGGLVAKLRTDDSGREVLLIEPSGLRSIRTTLSWESGIPLLAISRSTRGASRVG</sequence>
<evidence type="ECO:0000313" key="4">
    <source>
        <dbReference type="Proteomes" id="UP001302812"/>
    </source>
</evidence>
<proteinExistence type="predicted"/>
<dbReference type="Proteomes" id="UP001302812">
    <property type="component" value="Unassembled WGS sequence"/>
</dbReference>
<feature type="transmembrane region" description="Helical" evidence="2">
    <location>
        <begin position="97"/>
        <end position="119"/>
    </location>
</feature>